<reference evidence="1 2" key="1">
    <citation type="submission" date="2019-03" db="EMBL/GenBank/DDBJ databases">
        <title>Single cell metagenomics reveals metabolic interactions within the superorganism composed of flagellate Streblomastix strix and complex community of Bacteroidetes bacteria on its surface.</title>
        <authorList>
            <person name="Treitli S.C."/>
            <person name="Kolisko M."/>
            <person name="Husnik F."/>
            <person name="Keeling P."/>
            <person name="Hampl V."/>
        </authorList>
    </citation>
    <scope>NUCLEOTIDE SEQUENCE [LARGE SCALE GENOMIC DNA]</scope>
    <source>
        <strain evidence="1">ST1C</strain>
    </source>
</reference>
<dbReference type="Proteomes" id="UP000324800">
    <property type="component" value="Unassembled WGS sequence"/>
</dbReference>
<gene>
    <name evidence="1" type="ORF">EZS28_023443</name>
</gene>
<dbReference type="AlphaFoldDB" id="A0A5J4VEW6"/>
<sequence length="81" mass="9096">MRELATQRLDDKDKFIISLPSYPGGSRIQSFPGILPQESVLSIQSNVLWGETCSINIPQDIETSYETDQGEAGSERRILLR</sequence>
<comment type="caution">
    <text evidence="1">The sequence shown here is derived from an EMBL/GenBank/DDBJ whole genome shotgun (WGS) entry which is preliminary data.</text>
</comment>
<name>A0A5J4VEW6_9EUKA</name>
<organism evidence="1 2">
    <name type="scientific">Streblomastix strix</name>
    <dbReference type="NCBI Taxonomy" id="222440"/>
    <lineage>
        <taxon>Eukaryota</taxon>
        <taxon>Metamonada</taxon>
        <taxon>Preaxostyla</taxon>
        <taxon>Oxymonadida</taxon>
        <taxon>Streblomastigidae</taxon>
        <taxon>Streblomastix</taxon>
    </lineage>
</organism>
<evidence type="ECO:0000313" key="2">
    <source>
        <dbReference type="Proteomes" id="UP000324800"/>
    </source>
</evidence>
<protein>
    <submittedName>
        <fullName evidence="1">Uncharacterized protein</fullName>
    </submittedName>
</protein>
<dbReference type="EMBL" id="SNRW01007566">
    <property type="protein sequence ID" value="KAA6381032.1"/>
    <property type="molecule type" value="Genomic_DNA"/>
</dbReference>
<evidence type="ECO:0000313" key="1">
    <source>
        <dbReference type="EMBL" id="KAA6381032.1"/>
    </source>
</evidence>
<proteinExistence type="predicted"/>
<accession>A0A5J4VEW6</accession>